<proteinExistence type="predicted"/>
<evidence type="ECO:0000313" key="7">
    <source>
        <dbReference type="Proteomes" id="UP000003835"/>
    </source>
</evidence>
<keyword evidence="1 4" id="KW-0378">Hydrolase</keyword>
<evidence type="ECO:0000313" key="6">
    <source>
        <dbReference type="EMBL" id="EDX76099.1"/>
    </source>
</evidence>
<keyword evidence="4" id="KW-0145">Chemotaxis</keyword>
<dbReference type="EC" id="3.1.1.61" evidence="2"/>
<dbReference type="RefSeq" id="WP_006100583.1">
    <property type="nucleotide sequence ID" value="NZ_DS989847.1"/>
</dbReference>
<dbReference type="CDD" id="cd16433">
    <property type="entry name" value="CheB"/>
    <property type="match status" value="1"/>
</dbReference>
<dbReference type="AlphaFoldDB" id="B4VPP8"/>
<comment type="catalytic activity">
    <reaction evidence="3">
        <text>[protein]-L-glutamate 5-O-methyl ester + H2O = L-glutamyl-[protein] + methanol + H(+)</text>
        <dbReference type="Rhea" id="RHEA:23236"/>
        <dbReference type="Rhea" id="RHEA-COMP:10208"/>
        <dbReference type="Rhea" id="RHEA-COMP:10311"/>
        <dbReference type="ChEBI" id="CHEBI:15377"/>
        <dbReference type="ChEBI" id="CHEBI:15378"/>
        <dbReference type="ChEBI" id="CHEBI:17790"/>
        <dbReference type="ChEBI" id="CHEBI:29973"/>
        <dbReference type="ChEBI" id="CHEBI:82795"/>
        <dbReference type="EC" id="3.1.1.61"/>
    </reaction>
</comment>
<dbReference type="GO" id="GO:0005737">
    <property type="term" value="C:cytoplasm"/>
    <property type="evidence" value="ECO:0007669"/>
    <property type="project" value="InterPro"/>
</dbReference>
<evidence type="ECO:0000256" key="2">
    <source>
        <dbReference type="ARBA" id="ARBA00039140"/>
    </source>
</evidence>
<feature type="domain" description="CheB-type methylesterase" evidence="5">
    <location>
        <begin position="17"/>
        <end position="207"/>
    </location>
</feature>
<dbReference type="eggNOG" id="COG2201">
    <property type="taxonomic scope" value="Bacteria"/>
</dbReference>
<protein>
    <recommendedName>
        <fullName evidence="2">protein-glutamate methylesterase</fullName>
        <ecNumber evidence="2">3.1.1.61</ecNumber>
    </recommendedName>
</protein>
<feature type="active site" evidence="4">
    <location>
        <position position="29"/>
    </location>
</feature>
<name>B4VPP8_9CYAN</name>
<evidence type="ECO:0000259" key="5">
    <source>
        <dbReference type="PROSITE" id="PS50122"/>
    </source>
</evidence>
<accession>B4VPP8</accession>
<organism evidence="6 7">
    <name type="scientific">Coleofasciculus chthonoplastes PCC 7420</name>
    <dbReference type="NCBI Taxonomy" id="118168"/>
    <lineage>
        <taxon>Bacteria</taxon>
        <taxon>Bacillati</taxon>
        <taxon>Cyanobacteriota</taxon>
        <taxon>Cyanophyceae</taxon>
        <taxon>Coleofasciculales</taxon>
        <taxon>Coleofasciculaceae</taxon>
        <taxon>Coleofasciculus</taxon>
    </lineage>
</organism>
<dbReference type="Pfam" id="PF01339">
    <property type="entry name" value="CheB_methylest"/>
    <property type="match status" value="1"/>
</dbReference>
<dbReference type="EMBL" id="DS989847">
    <property type="protein sequence ID" value="EDX76099.1"/>
    <property type="molecule type" value="Genomic_DNA"/>
</dbReference>
<dbReference type="PROSITE" id="PS50122">
    <property type="entry name" value="CHEB"/>
    <property type="match status" value="1"/>
</dbReference>
<dbReference type="InterPro" id="IPR000673">
    <property type="entry name" value="Sig_transdc_resp-reg_Me-estase"/>
</dbReference>
<dbReference type="Gene3D" id="3.40.50.180">
    <property type="entry name" value="Methylesterase CheB, C-terminal domain"/>
    <property type="match status" value="1"/>
</dbReference>
<dbReference type="HOGENOM" id="CLU_000445_51_2_3"/>
<evidence type="ECO:0000256" key="3">
    <source>
        <dbReference type="ARBA" id="ARBA00048267"/>
    </source>
</evidence>
<dbReference type="Proteomes" id="UP000003835">
    <property type="component" value="Unassembled WGS sequence"/>
</dbReference>
<evidence type="ECO:0000256" key="1">
    <source>
        <dbReference type="ARBA" id="ARBA00022801"/>
    </source>
</evidence>
<dbReference type="STRING" id="118168.MC7420_5533"/>
<dbReference type="GO" id="GO:0008984">
    <property type="term" value="F:protein-glutamate methylesterase activity"/>
    <property type="evidence" value="ECO:0007669"/>
    <property type="project" value="UniProtKB-EC"/>
</dbReference>
<feature type="active site" evidence="4">
    <location>
        <position position="56"/>
    </location>
</feature>
<gene>
    <name evidence="6" type="ORF">MC7420_5533</name>
</gene>
<dbReference type="GO" id="GO:0000156">
    <property type="term" value="F:phosphorelay response regulator activity"/>
    <property type="evidence" value="ECO:0007669"/>
    <property type="project" value="InterPro"/>
</dbReference>
<dbReference type="SUPFAM" id="SSF52738">
    <property type="entry name" value="Methylesterase CheB, C-terminal domain"/>
    <property type="match status" value="1"/>
</dbReference>
<evidence type="ECO:0000256" key="4">
    <source>
        <dbReference type="PROSITE-ProRule" id="PRU00050"/>
    </source>
</evidence>
<dbReference type="InterPro" id="IPR035909">
    <property type="entry name" value="CheB_C"/>
</dbReference>
<dbReference type="OrthoDB" id="9793421at2"/>
<sequence length="209" mass="22534">MTQPQVDQHSNPPPAFANTAFDVVAFAASAGGLKALSEVLSHLPSDFPAAVLILQHLDRSHRSLMAEILRRRISLPIKQTEDGDKLSPGEAYIAQPNYHVLVNSDGTLSLTQSPMVNFVRPSADLLFESLAKSYRNRAIAVILTGTGKDGTKGVQAIAKMGGMVISQNQETSEHFGMPRSAIDTGIVDLILPLPEIAETLIQLVKKGRE</sequence>
<feature type="active site" evidence="4">
    <location>
        <position position="149"/>
    </location>
</feature>
<dbReference type="PANTHER" id="PTHR42872">
    <property type="entry name" value="PROTEIN-GLUTAMATE METHYLESTERASE/PROTEIN-GLUTAMINE GLUTAMINASE"/>
    <property type="match status" value="1"/>
</dbReference>
<keyword evidence="7" id="KW-1185">Reference proteome</keyword>
<reference evidence="6 7" key="1">
    <citation type="submission" date="2008-07" db="EMBL/GenBank/DDBJ databases">
        <authorList>
            <person name="Tandeau de Marsac N."/>
            <person name="Ferriera S."/>
            <person name="Johnson J."/>
            <person name="Kravitz S."/>
            <person name="Beeson K."/>
            <person name="Sutton G."/>
            <person name="Rogers Y.-H."/>
            <person name="Friedman R."/>
            <person name="Frazier M."/>
            <person name="Venter J.C."/>
        </authorList>
    </citation>
    <scope>NUCLEOTIDE SEQUENCE [LARGE SCALE GENOMIC DNA]</scope>
    <source>
        <strain evidence="6 7">PCC 7420</strain>
    </source>
</reference>
<dbReference type="PANTHER" id="PTHR42872:SF6">
    <property type="entry name" value="PROTEIN-GLUTAMATE METHYLESTERASE_PROTEIN-GLUTAMINE GLUTAMINASE"/>
    <property type="match status" value="1"/>
</dbReference>
<dbReference type="GO" id="GO:0006935">
    <property type="term" value="P:chemotaxis"/>
    <property type="evidence" value="ECO:0007669"/>
    <property type="project" value="UniProtKB-UniRule"/>
</dbReference>